<evidence type="ECO:0000256" key="1">
    <source>
        <dbReference type="SAM" id="MobiDB-lite"/>
    </source>
</evidence>
<evidence type="ECO:0000313" key="4">
    <source>
        <dbReference type="EMBL" id="CAF4946688.1"/>
    </source>
</evidence>
<reference evidence="2" key="1">
    <citation type="submission" date="2021-02" db="EMBL/GenBank/DDBJ databases">
        <authorList>
            <person name="Nowell W R."/>
        </authorList>
    </citation>
    <scope>NUCLEOTIDE SEQUENCE</scope>
</reference>
<dbReference type="EMBL" id="CAJOBG010021200">
    <property type="protein sequence ID" value="CAF4325304.1"/>
    <property type="molecule type" value="Genomic_DNA"/>
</dbReference>
<feature type="region of interest" description="Disordered" evidence="1">
    <location>
        <begin position="1"/>
        <end position="22"/>
    </location>
</feature>
<dbReference type="Proteomes" id="UP000663866">
    <property type="component" value="Unassembled WGS sequence"/>
</dbReference>
<comment type="caution">
    <text evidence="2">The sequence shown here is derived from an EMBL/GenBank/DDBJ whole genome shotgun (WGS) entry which is preliminary data.</text>
</comment>
<protein>
    <submittedName>
        <fullName evidence="2">Uncharacterized protein</fullName>
    </submittedName>
</protein>
<dbReference type="Proteomes" id="UP000681967">
    <property type="component" value="Unassembled WGS sequence"/>
</dbReference>
<dbReference type="EMBL" id="CAJOBH010183979">
    <property type="protein sequence ID" value="CAF4946688.1"/>
    <property type="molecule type" value="Genomic_DNA"/>
</dbReference>
<feature type="non-terminal residue" evidence="2">
    <location>
        <position position="22"/>
    </location>
</feature>
<name>A0A820JIG9_9BILA</name>
<dbReference type="EMBL" id="CAJOBI010060018">
    <property type="protein sequence ID" value="CAF4411229.1"/>
    <property type="molecule type" value="Genomic_DNA"/>
</dbReference>
<accession>A0A820JIG9</accession>
<gene>
    <name evidence="4" type="ORF">BYL167_LOCUS53842</name>
    <name evidence="2" type="ORF">OVN521_LOCUS32122</name>
    <name evidence="3" type="ORF">SMN809_LOCUS30909</name>
</gene>
<dbReference type="AlphaFoldDB" id="A0A820JIG9"/>
<evidence type="ECO:0000313" key="5">
    <source>
        <dbReference type="Proteomes" id="UP000663866"/>
    </source>
</evidence>
<feature type="compositionally biased region" description="Acidic residues" evidence="1">
    <location>
        <begin position="1"/>
        <end position="15"/>
    </location>
</feature>
<dbReference type="Proteomes" id="UP000676336">
    <property type="component" value="Unassembled WGS sequence"/>
</dbReference>
<proteinExistence type="predicted"/>
<evidence type="ECO:0000313" key="3">
    <source>
        <dbReference type="EMBL" id="CAF4411229.1"/>
    </source>
</evidence>
<evidence type="ECO:0000313" key="2">
    <source>
        <dbReference type="EMBL" id="CAF4325304.1"/>
    </source>
</evidence>
<sequence length="22" mass="2577">MLDISGDDDDMDDEQPNYNFQV</sequence>
<organism evidence="2 5">
    <name type="scientific">Rotaria magnacalcarata</name>
    <dbReference type="NCBI Taxonomy" id="392030"/>
    <lineage>
        <taxon>Eukaryota</taxon>
        <taxon>Metazoa</taxon>
        <taxon>Spiralia</taxon>
        <taxon>Gnathifera</taxon>
        <taxon>Rotifera</taxon>
        <taxon>Eurotatoria</taxon>
        <taxon>Bdelloidea</taxon>
        <taxon>Philodinida</taxon>
        <taxon>Philodinidae</taxon>
        <taxon>Rotaria</taxon>
    </lineage>
</organism>
<keyword evidence="5" id="KW-1185">Reference proteome</keyword>